<keyword evidence="1" id="KW-0812">Transmembrane</keyword>
<feature type="transmembrane region" description="Helical" evidence="1">
    <location>
        <begin position="91"/>
        <end position="110"/>
    </location>
</feature>
<feature type="transmembrane region" description="Helical" evidence="1">
    <location>
        <begin position="131"/>
        <end position="158"/>
    </location>
</feature>
<dbReference type="InterPro" id="IPR032816">
    <property type="entry name" value="VTT_dom"/>
</dbReference>
<evidence type="ECO:0000259" key="2">
    <source>
        <dbReference type="Pfam" id="PF09335"/>
    </source>
</evidence>
<keyword evidence="1" id="KW-0472">Membrane</keyword>
<comment type="caution">
    <text evidence="3">The sequence shown here is derived from an EMBL/GenBank/DDBJ whole genome shotgun (WGS) entry which is preliminary data.</text>
</comment>
<dbReference type="Proteomes" id="UP001595818">
    <property type="component" value="Unassembled WGS sequence"/>
</dbReference>
<feature type="transmembrane region" description="Helical" evidence="1">
    <location>
        <begin position="50"/>
        <end position="71"/>
    </location>
</feature>
<evidence type="ECO:0000313" key="4">
    <source>
        <dbReference type="Proteomes" id="UP001595818"/>
    </source>
</evidence>
<sequence>MEKKILDDRGYFLIKNIGRGFLYLAILVGVFLVFRHFSSEEERYIWFGSIYDNVPLVMGVFIMSEILFGIIPPEAFMLWAFETNHIGNFTVSMGILSLISYTAGFVNFTIGRLIKDKGIILRLRFRWIKRYLILFEKYGAYLVIVASVSPLPFAAIALLCGAGNMDQRRYLWFSLLRIVRIYFYGAIIYEVS</sequence>
<dbReference type="Pfam" id="PF09335">
    <property type="entry name" value="VTT_dom"/>
    <property type="match status" value="1"/>
</dbReference>
<keyword evidence="1" id="KW-1133">Transmembrane helix</keyword>
<gene>
    <name evidence="3" type="ORF">ACFPFU_02035</name>
</gene>
<proteinExistence type="predicted"/>
<feature type="transmembrane region" description="Helical" evidence="1">
    <location>
        <begin position="20"/>
        <end position="38"/>
    </location>
</feature>
<keyword evidence="4" id="KW-1185">Reference proteome</keyword>
<reference evidence="4" key="1">
    <citation type="journal article" date="2019" name="Int. J. Syst. Evol. Microbiol.">
        <title>The Global Catalogue of Microorganisms (GCM) 10K type strain sequencing project: providing services to taxonomists for standard genome sequencing and annotation.</title>
        <authorList>
            <consortium name="The Broad Institute Genomics Platform"/>
            <consortium name="The Broad Institute Genome Sequencing Center for Infectious Disease"/>
            <person name="Wu L."/>
            <person name="Ma J."/>
        </authorList>
    </citation>
    <scope>NUCLEOTIDE SEQUENCE [LARGE SCALE GENOMIC DNA]</scope>
    <source>
        <strain evidence="4">CGMCC 4.7466</strain>
    </source>
</reference>
<accession>A0ABV9SVR6</accession>
<organism evidence="3 4">
    <name type="scientific">Negadavirga shengliensis</name>
    <dbReference type="NCBI Taxonomy" id="1389218"/>
    <lineage>
        <taxon>Bacteria</taxon>
        <taxon>Pseudomonadati</taxon>
        <taxon>Bacteroidota</taxon>
        <taxon>Cytophagia</taxon>
        <taxon>Cytophagales</taxon>
        <taxon>Cyclobacteriaceae</taxon>
        <taxon>Negadavirga</taxon>
    </lineage>
</organism>
<evidence type="ECO:0000313" key="3">
    <source>
        <dbReference type="EMBL" id="MFC4870448.1"/>
    </source>
</evidence>
<feature type="transmembrane region" description="Helical" evidence="1">
    <location>
        <begin position="170"/>
        <end position="189"/>
    </location>
</feature>
<name>A0ABV9SVR6_9BACT</name>
<feature type="domain" description="VTT" evidence="2">
    <location>
        <begin position="90"/>
        <end position="188"/>
    </location>
</feature>
<dbReference type="RefSeq" id="WP_377060992.1">
    <property type="nucleotide sequence ID" value="NZ_JBHSJJ010000001.1"/>
</dbReference>
<evidence type="ECO:0000256" key="1">
    <source>
        <dbReference type="SAM" id="Phobius"/>
    </source>
</evidence>
<dbReference type="EMBL" id="JBHSJJ010000001">
    <property type="protein sequence ID" value="MFC4870448.1"/>
    <property type="molecule type" value="Genomic_DNA"/>
</dbReference>
<protein>
    <submittedName>
        <fullName evidence="3">VTT domain-containing protein</fullName>
    </submittedName>
</protein>